<feature type="transmembrane region" description="Helical" evidence="1">
    <location>
        <begin position="150"/>
        <end position="174"/>
    </location>
</feature>
<feature type="transmembrane region" description="Helical" evidence="1">
    <location>
        <begin position="287"/>
        <end position="306"/>
    </location>
</feature>
<dbReference type="OrthoDB" id="2668493at2759"/>
<keyword evidence="4" id="KW-1185">Reference proteome</keyword>
<reference evidence="4" key="2">
    <citation type="submission" date="2015-01" db="EMBL/GenBank/DDBJ databases">
        <title>Evolutionary Origins and Diversification of the Mycorrhizal Mutualists.</title>
        <authorList>
            <consortium name="DOE Joint Genome Institute"/>
            <consortium name="Mycorrhizal Genomics Consortium"/>
            <person name="Kohler A."/>
            <person name="Kuo A."/>
            <person name="Nagy L.G."/>
            <person name="Floudas D."/>
            <person name="Copeland A."/>
            <person name="Barry K.W."/>
            <person name="Cichocki N."/>
            <person name="Veneault-Fourrey C."/>
            <person name="LaButti K."/>
            <person name="Lindquist E.A."/>
            <person name="Lipzen A."/>
            <person name="Lundell T."/>
            <person name="Morin E."/>
            <person name="Murat C."/>
            <person name="Riley R."/>
            <person name="Ohm R."/>
            <person name="Sun H."/>
            <person name="Tunlid A."/>
            <person name="Henrissat B."/>
            <person name="Grigoriev I.V."/>
            <person name="Hibbett D.S."/>
            <person name="Martin F."/>
        </authorList>
    </citation>
    <scope>NUCLEOTIDE SEQUENCE [LARGE SCALE GENOMIC DNA]</scope>
    <source>
        <strain evidence="4">Marx 270</strain>
    </source>
</reference>
<evidence type="ECO:0000256" key="1">
    <source>
        <dbReference type="SAM" id="Phobius"/>
    </source>
</evidence>
<dbReference type="InParanoid" id="A0A0C3JSL5"/>
<accession>A0A0C3JSL5</accession>
<reference evidence="3 4" key="1">
    <citation type="submission" date="2014-04" db="EMBL/GenBank/DDBJ databases">
        <authorList>
            <consortium name="DOE Joint Genome Institute"/>
            <person name="Kuo A."/>
            <person name="Kohler A."/>
            <person name="Costa M.D."/>
            <person name="Nagy L.G."/>
            <person name="Floudas D."/>
            <person name="Copeland A."/>
            <person name="Barry K.W."/>
            <person name="Cichocki N."/>
            <person name="Veneault-Fourrey C."/>
            <person name="LaButti K."/>
            <person name="Lindquist E.A."/>
            <person name="Lipzen A."/>
            <person name="Lundell T."/>
            <person name="Morin E."/>
            <person name="Murat C."/>
            <person name="Sun H."/>
            <person name="Tunlid A."/>
            <person name="Henrissat B."/>
            <person name="Grigoriev I.V."/>
            <person name="Hibbett D.S."/>
            <person name="Martin F."/>
            <person name="Nordberg H.P."/>
            <person name="Cantor M.N."/>
            <person name="Hua S.X."/>
        </authorList>
    </citation>
    <scope>NUCLEOTIDE SEQUENCE [LARGE SCALE GENOMIC DNA]</scope>
    <source>
        <strain evidence="3 4">Marx 270</strain>
    </source>
</reference>
<name>A0A0C3JSL5_PISTI</name>
<dbReference type="Pfam" id="PF20151">
    <property type="entry name" value="DUF6533"/>
    <property type="match status" value="1"/>
</dbReference>
<feature type="transmembrane region" description="Helical" evidence="1">
    <location>
        <begin position="202"/>
        <end position="224"/>
    </location>
</feature>
<dbReference type="HOGENOM" id="CLU_819189_0_0_1"/>
<protein>
    <recommendedName>
        <fullName evidence="2">DUF6533 domain-containing protein</fullName>
    </recommendedName>
</protein>
<dbReference type="EMBL" id="KN831996">
    <property type="protein sequence ID" value="KIO00467.1"/>
    <property type="molecule type" value="Genomic_DNA"/>
</dbReference>
<keyword evidence="1" id="KW-0472">Membrane</keyword>
<evidence type="ECO:0000313" key="4">
    <source>
        <dbReference type="Proteomes" id="UP000054217"/>
    </source>
</evidence>
<feature type="transmembrane region" description="Helical" evidence="1">
    <location>
        <begin position="76"/>
        <end position="96"/>
    </location>
</feature>
<dbReference type="AlphaFoldDB" id="A0A0C3JSL5"/>
<gene>
    <name evidence="3" type="ORF">M404DRAFT_1003900</name>
</gene>
<feature type="domain" description="DUF6533" evidence="2">
    <location>
        <begin position="24"/>
        <end position="55"/>
    </location>
</feature>
<keyword evidence="1" id="KW-1133">Transmembrane helix</keyword>
<proteinExistence type="predicted"/>
<sequence length="334" mass="38635">MSTVPEQELQVVYTTLYQIRLVNYVTLSSATLLAYDILTNLDKEISFIWRYYHNADEPYAFVPWNRRLRRMVIQGVCIFSRYYGLFYLIVYFAVYNHESFSVPVCRGFYYYTIFVGGILYTTLVNVIVVMRLSVFYRTFYGVEGLQKYQFFLAGVVSFEYLVELIMSILSAIWVRDRVVEPPAGVPWPGCVLSENPGDALVLPTWIIAILVATALFGCTLHLVFSSMRRRLRSFRDFTISSIREEIESLQPISQILVRDAVLFYIPMFVMLVTSIAANSVFHNFLSLVTSPLFMALSSFYSSRFIIHTRESIAISTNRWQVEDLDLSTLSDPCR</sequence>
<evidence type="ECO:0000259" key="2">
    <source>
        <dbReference type="Pfam" id="PF20151"/>
    </source>
</evidence>
<dbReference type="Proteomes" id="UP000054217">
    <property type="component" value="Unassembled WGS sequence"/>
</dbReference>
<keyword evidence="1" id="KW-0812">Transmembrane</keyword>
<organism evidence="3 4">
    <name type="scientific">Pisolithus tinctorius Marx 270</name>
    <dbReference type="NCBI Taxonomy" id="870435"/>
    <lineage>
        <taxon>Eukaryota</taxon>
        <taxon>Fungi</taxon>
        <taxon>Dikarya</taxon>
        <taxon>Basidiomycota</taxon>
        <taxon>Agaricomycotina</taxon>
        <taxon>Agaricomycetes</taxon>
        <taxon>Agaricomycetidae</taxon>
        <taxon>Boletales</taxon>
        <taxon>Sclerodermatineae</taxon>
        <taxon>Pisolithaceae</taxon>
        <taxon>Pisolithus</taxon>
    </lineage>
</organism>
<dbReference type="InterPro" id="IPR045340">
    <property type="entry name" value="DUF6533"/>
</dbReference>
<feature type="transmembrane region" description="Helical" evidence="1">
    <location>
        <begin position="261"/>
        <end position="281"/>
    </location>
</feature>
<feature type="transmembrane region" description="Helical" evidence="1">
    <location>
        <begin position="108"/>
        <end position="129"/>
    </location>
</feature>
<evidence type="ECO:0000313" key="3">
    <source>
        <dbReference type="EMBL" id="KIO00467.1"/>
    </source>
</evidence>